<name>A0A183U3V5_TOXCA</name>
<dbReference type="WBParaSite" id="TCNE_0000317501-mRNA-1">
    <property type="protein sequence ID" value="TCNE_0000317501-mRNA-1"/>
    <property type="gene ID" value="TCNE_0000317501"/>
</dbReference>
<evidence type="ECO:0000313" key="3">
    <source>
        <dbReference type="WBParaSite" id="TCNE_0000317501-mRNA-1"/>
    </source>
</evidence>
<reference evidence="1 2" key="2">
    <citation type="submission" date="2018-11" db="EMBL/GenBank/DDBJ databases">
        <authorList>
            <consortium name="Pathogen Informatics"/>
        </authorList>
    </citation>
    <scope>NUCLEOTIDE SEQUENCE [LARGE SCALE GENOMIC DNA]</scope>
</reference>
<evidence type="ECO:0000313" key="1">
    <source>
        <dbReference type="EMBL" id="VDM28892.1"/>
    </source>
</evidence>
<gene>
    <name evidence="1" type="ORF">TCNE_LOCUS3175</name>
</gene>
<evidence type="ECO:0000313" key="2">
    <source>
        <dbReference type="Proteomes" id="UP000050794"/>
    </source>
</evidence>
<reference evidence="3" key="1">
    <citation type="submission" date="2016-06" db="UniProtKB">
        <authorList>
            <consortium name="WormBaseParasite"/>
        </authorList>
    </citation>
    <scope>IDENTIFICATION</scope>
</reference>
<sequence length="77" mass="8652">MTPYSFRRSSSLSTALRTADSAVGLAETRFRDEMKLTCTFDPYASLRRSVENLWITLLRKELLVGNCCLESGSGHPH</sequence>
<dbReference type="AlphaFoldDB" id="A0A183U3V5"/>
<accession>A0A183U3V5</accession>
<organism evidence="2 3">
    <name type="scientific">Toxocara canis</name>
    <name type="common">Canine roundworm</name>
    <dbReference type="NCBI Taxonomy" id="6265"/>
    <lineage>
        <taxon>Eukaryota</taxon>
        <taxon>Metazoa</taxon>
        <taxon>Ecdysozoa</taxon>
        <taxon>Nematoda</taxon>
        <taxon>Chromadorea</taxon>
        <taxon>Rhabditida</taxon>
        <taxon>Spirurina</taxon>
        <taxon>Ascaridomorpha</taxon>
        <taxon>Ascaridoidea</taxon>
        <taxon>Toxocaridae</taxon>
        <taxon>Toxocara</taxon>
    </lineage>
</organism>
<protein>
    <submittedName>
        <fullName evidence="1 3">Uncharacterized protein</fullName>
    </submittedName>
</protein>
<dbReference type="Proteomes" id="UP000050794">
    <property type="component" value="Unassembled WGS sequence"/>
</dbReference>
<keyword evidence="2" id="KW-1185">Reference proteome</keyword>
<proteinExistence type="predicted"/>
<dbReference type="EMBL" id="UYWY01003829">
    <property type="protein sequence ID" value="VDM28892.1"/>
    <property type="molecule type" value="Genomic_DNA"/>
</dbReference>